<dbReference type="EMBL" id="VEWJ01000025">
    <property type="protein sequence ID" value="TPF73915.1"/>
    <property type="molecule type" value="Genomic_DNA"/>
</dbReference>
<protein>
    <submittedName>
        <fullName evidence="1">Uncharacterized protein</fullName>
    </submittedName>
</protein>
<dbReference type="Proteomes" id="UP000315388">
    <property type="component" value="Unassembled WGS sequence"/>
</dbReference>
<evidence type="ECO:0000313" key="2">
    <source>
        <dbReference type="Proteomes" id="UP000315388"/>
    </source>
</evidence>
<sequence>MFEIKPAYSEGPCGDTLMVVDEGRDVWLQRVKGNGTEPGDYFKLVWKGQEIVFFVDPEIRYDERGDYYIVKHIAQFGGSPYVSNGKGQTIQLHAWHADSPEQEREAMLLAIEALLVYGGFYDGYEHADGIIRVEFESRLYTKSDFGLL</sequence>
<dbReference type="RefSeq" id="WP_140906361.1">
    <property type="nucleotide sequence ID" value="NZ_ML636823.1"/>
</dbReference>
<comment type="caution">
    <text evidence="1">The sequence shown here is derived from an EMBL/GenBank/DDBJ whole genome shotgun (WGS) entry which is preliminary data.</text>
</comment>
<gene>
    <name evidence="1" type="ORF">FHY56_17270</name>
</gene>
<evidence type="ECO:0000313" key="1">
    <source>
        <dbReference type="EMBL" id="TPF73915.1"/>
    </source>
</evidence>
<organism evidence="1 2">
    <name type="scientific">Brucella gallinifaecis</name>
    <dbReference type="NCBI Taxonomy" id="215590"/>
    <lineage>
        <taxon>Bacteria</taxon>
        <taxon>Pseudomonadati</taxon>
        <taxon>Pseudomonadota</taxon>
        <taxon>Alphaproteobacteria</taxon>
        <taxon>Hyphomicrobiales</taxon>
        <taxon>Brucellaceae</taxon>
        <taxon>Brucella/Ochrobactrum group</taxon>
        <taxon>Brucella</taxon>
    </lineage>
</organism>
<proteinExistence type="predicted"/>
<name>A0A502BI23_9HYPH</name>
<keyword evidence="2" id="KW-1185">Reference proteome</keyword>
<dbReference type="AlphaFoldDB" id="A0A502BI23"/>
<dbReference type="OrthoDB" id="4936315at2"/>
<reference evidence="1 2" key="1">
    <citation type="journal article" date="2003" name="Int. J. Syst. Evol. Microbiol.">
        <title>Towards a standardized format for the description of a novel species (of an established genus): Ochrobactrum gallinifaecis sp. nov.</title>
        <authorList>
            <person name="Kampfer P."/>
            <person name="Buczolits S."/>
            <person name="Albrecht A."/>
            <person name="Busse H.J."/>
            <person name="Stackebrandt E."/>
        </authorList>
    </citation>
    <scope>NUCLEOTIDE SEQUENCE [LARGE SCALE GENOMIC DNA]</scope>
    <source>
        <strain evidence="1 2">ISO 196</strain>
    </source>
</reference>
<accession>A0A502BI23</accession>